<proteinExistence type="predicted"/>
<feature type="compositionally biased region" description="Acidic residues" evidence="1">
    <location>
        <begin position="253"/>
        <end position="262"/>
    </location>
</feature>
<reference evidence="2" key="1">
    <citation type="journal article" date="2020" name="Stud. Mycol.">
        <title>101 Dothideomycetes genomes: a test case for predicting lifestyles and emergence of pathogens.</title>
        <authorList>
            <person name="Haridas S."/>
            <person name="Albert R."/>
            <person name="Binder M."/>
            <person name="Bloem J."/>
            <person name="Labutti K."/>
            <person name="Salamov A."/>
            <person name="Andreopoulos B."/>
            <person name="Baker S."/>
            <person name="Barry K."/>
            <person name="Bills G."/>
            <person name="Bluhm B."/>
            <person name="Cannon C."/>
            <person name="Castanera R."/>
            <person name="Culley D."/>
            <person name="Daum C."/>
            <person name="Ezra D."/>
            <person name="Gonzalez J."/>
            <person name="Henrissat B."/>
            <person name="Kuo A."/>
            <person name="Liang C."/>
            <person name="Lipzen A."/>
            <person name="Lutzoni F."/>
            <person name="Magnuson J."/>
            <person name="Mondo S."/>
            <person name="Nolan M."/>
            <person name="Ohm R."/>
            <person name="Pangilinan J."/>
            <person name="Park H.-J."/>
            <person name="Ramirez L."/>
            <person name="Alfaro M."/>
            <person name="Sun H."/>
            <person name="Tritt A."/>
            <person name="Yoshinaga Y."/>
            <person name="Zwiers L.-H."/>
            <person name="Turgeon B."/>
            <person name="Goodwin S."/>
            <person name="Spatafora J."/>
            <person name="Crous P."/>
            <person name="Grigoriev I."/>
        </authorList>
    </citation>
    <scope>NUCLEOTIDE SEQUENCE</scope>
    <source>
        <strain evidence="2">CBS 675.92</strain>
    </source>
</reference>
<evidence type="ECO:0008006" key="4">
    <source>
        <dbReference type="Google" id="ProtNLM"/>
    </source>
</evidence>
<feature type="region of interest" description="Disordered" evidence="1">
    <location>
        <begin position="249"/>
        <end position="269"/>
    </location>
</feature>
<evidence type="ECO:0000256" key="1">
    <source>
        <dbReference type="SAM" id="MobiDB-lite"/>
    </source>
</evidence>
<gene>
    <name evidence="2" type="ORF">CC80DRAFT_434159</name>
</gene>
<organism evidence="2 3">
    <name type="scientific">Byssothecium circinans</name>
    <dbReference type="NCBI Taxonomy" id="147558"/>
    <lineage>
        <taxon>Eukaryota</taxon>
        <taxon>Fungi</taxon>
        <taxon>Dikarya</taxon>
        <taxon>Ascomycota</taxon>
        <taxon>Pezizomycotina</taxon>
        <taxon>Dothideomycetes</taxon>
        <taxon>Pleosporomycetidae</taxon>
        <taxon>Pleosporales</taxon>
        <taxon>Massarineae</taxon>
        <taxon>Massarinaceae</taxon>
        <taxon>Byssothecium</taxon>
    </lineage>
</organism>
<name>A0A6A5UIY1_9PLEO</name>
<keyword evidence="3" id="KW-1185">Reference proteome</keyword>
<sequence length="269" mass="30677">MAAAAQVDHPEYVVVSWTTLQIPLSKTIDQRSTMDKKDFLALMSCHTPDKVPGFLRALYGRVKEDPETVWYLTVWSTHGAVDLFEATTAYADQRQALSKLSTAPLETHRCHINAHFWTYLKVDHAGIIDAYFPASISDADRQKAMRARGMVYYMARKPSAYYVRGHRGWVQGTQKFEGKEANVLRFLNYWRSAQSESEFKETEALGLANGRVVGVYTYFKEQLNDAGMMGMRELHCKFIDTPFCFFNGRPPPESDEDSEEYEKEIAAAV</sequence>
<evidence type="ECO:0000313" key="3">
    <source>
        <dbReference type="Proteomes" id="UP000800035"/>
    </source>
</evidence>
<protein>
    <recommendedName>
        <fullName evidence="4">ABM domain-containing protein</fullName>
    </recommendedName>
</protein>
<dbReference type="EMBL" id="ML976978">
    <property type="protein sequence ID" value="KAF1962876.1"/>
    <property type="molecule type" value="Genomic_DNA"/>
</dbReference>
<dbReference type="Proteomes" id="UP000800035">
    <property type="component" value="Unassembled WGS sequence"/>
</dbReference>
<dbReference type="SUPFAM" id="SSF54909">
    <property type="entry name" value="Dimeric alpha+beta barrel"/>
    <property type="match status" value="1"/>
</dbReference>
<dbReference type="OrthoDB" id="3478386at2759"/>
<accession>A0A6A5UIY1</accession>
<evidence type="ECO:0000313" key="2">
    <source>
        <dbReference type="EMBL" id="KAF1962876.1"/>
    </source>
</evidence>
<dbReference type="InterPro" id="IPR011008">
    <property type="entry name" value="Dimeric_a/b-barrel"/>
</dbReference>
<dbReference type="AlphaFoldDB" id="A0A6A5UIY1"/>